<evidence type="ECO:0000313" key="2">
    <source>
        <dbReference type="Proteomes" id="UP000832097"/>
    </source>
</evidence>
<evidence type="ECO:0000313" key="1">
    <source>
        <dbReference type="EMBL" id="UOE45971.1"/>
    </source>
</evidence>
<reference evidence="1 2" key="1">
    <citation type="submission" date="2022-03" db="EMBL/GenBank/DDBJ databases">
        <title>Mucilaginibacter sp. isolated from the gut of Protaetia brevitarsis seulensis larvae.</title>
        <authorList>
            <person name="Won M."/>
            <person name="Kim S.-J."/>
            <person name="Kwon S.-W."/>
        </authorList>
    </citation>
    <scope>NUCLEOTIDE SEQUENCE [LARGE SCALE GENOMIC DNA]</scope>
    <source>
        <strain evidence="1 2">CFWR-12</strain>
    </source>
</reference>
<dbReference type="Proteomes" id="UP000832097">
    <property type="component" value="Chromosome"/>
</dbReference>
<organism evidence="1 2">
    <name type="scientific">Agromyces larvae</name>
    <dbReference type="NCBI Taxonomy" id="2929802"/>
    <lineage>
        <taxon>Bacteria</taxon>
        <taxon>Bacillati</taxon>
        <taxon>Actinomycetota</taxon>
        <taxon>Actinomycetes</taxon>
        <taxon>Micrococcales</taxon>
        <taxon>Microbacteriaceae</taxon>
        <taxon>Agromyces</taxon>
    </lineage>
</organism>
<keyword evidence="2" id="KW-1185">Reference proteome</keyword>
<gene>
    <name evidence="1" type="ORF">MTO99_09580</name>
</gene>
<name>A0ABY4C794_9MICO</name>
<dbReference type="EMBL" id="CP094528">
    <property type="protein sequence ID" value="UOE45971.1"/>
    <property type="molecule type" value="Genomic_DNA"/>
</dbReference>
<dbReference type="RefSeq" id="WP_243558753.1">
    <property type="nucleotide sequence ID" value="NZ_CP094528.1"/>
</dbReference>
<protein>
    <submittedName>
        <fullName evidence="1">Uncharacterized protein</fullName>
    </submittedName>
</protein>
<sequence>MQPDDSEIQPGDHVTIATRRDRVVWDVVAIESRIDPLGVLLRSGLTGRHRRESAANLHLFQKGTP</sequence>
<proteinExistence type="predicted"/>
<accession>A0ABY4C794</accession>